<reference evidence="15 16" key="1">
    <citation type="submission" date="2018-04" db="EMBL/GenBank/DDBJ databases">
        <authorList>
            <person name="Zhang X."/>
            <person name="Yuan J."/>
            <person name="Li F."/>
            <person name="Xiang J."/>
        </authorList>
    </citation>
    <scope>NUCLEOTIDE SEQUENCE [LARGE SCALE GENOMIC DNA]</scope>
    <source>
        <tissue evidence="15">Muscle</tissue>
    </source>
</reference>
<feature type="binding site" evidence="9">
    <location>
        <position position="378"/>
    </location>
    <ligand>
        <name>Zn(2+)</name>
        <dbReference type="ChEBI" id="CHEBI:29105"/>
        <note>catalytic</note>
    </ligand>
</feature>
<dbReference type="SUPFAM" id="SSF57552">
    <property type="entry name" value="Blood coagulation inhibitor (disintegrin)"/>
    <property type="match status" value="1"/>
</dbReference>
<accession>A0A3R7MLV1</accession>
<keyword evidence="4 15" id="KW-0482">Metalloprotease</keyword>
<keyword evidence="6 8" id="KW-1015">Disulfide bond</keyword>
<dbReference type="GO" id="GO:0004222">
    <property type="term" value="F:metalloendopeptidase activity"/>
    <property type="evidence" value="ECO:0007669"/>
    <property type="project" value="InterPro"/>
</dbReference>
<dbReference type="EMBL" id="QCYY01003145">
    <property type="protein sequence ID" value="ROT65086.1"/>
    <property type="molecule type" value="Genomic_DNA"/>
</dbReference>
<dbReference type="PROSITE" id="PS01186">
    <property type="entry name" value="EGF_2"/>
    <property type="match status" value="1"/>
</dbReference>
<dbReference type="InterPro" id="IPR024079">
    <property type="entry name" value="MetalloPept_cat_dom_sf"/>
</dbReference>
<feature type="binding site" evidence="9">
    <location>
        <position position="372"/>
    </location>
    <ligand>
        <name>Zn(2+)</name>
        <dbReference type="ChEBI" id="CHEBI:29105"/>
        <note>catalytic</note>
    </ligand>
</feature>
<feature type="disulfide bond" evidence="8">
    <location>
        <begin position="691"/>
        <end position="700"/>
    </location>
</feature>
<dbReference type="GO" id="GO:0006508">
    <property type="term" value="P:proteolysis"/>
    <property type="evidence" value="ECO:0007669"/>
    <property type="project" value="UniProtKB-KW"/>
</dbReference>
<keyword evidence="9" id="KW-0862">Zinc</keyword>
<feature type="binding site" evidence="9">
    <location>
        <position position="368"/>
    </location>
    <ligand>
        <name>Zn(2+)</name>
        <dbReference type="ChEBI" id="CHEBI:29105"/>
        <note>catalytic</note>
    </ligand>
</feature>
<sequence>MEYVVLLQCPDKEKRGLSHPRLIIHPGSSRRQIPHVTIFCLADITSTQGMILPHQLGWIGHVIEMHENCLPRLALQGKPEATNSFEAARTEPRGQGRVCDFGLTFAYSKRREAEWDPSNRAYYNDPRRRQECDFQGTVTDLPGSWAALTLCGEVRGVVVVSGRELLVEPLPGTRNPEGPHRIFSREQVESVPGKCGVNTEHEESEEKPDIPPASHRVRRGALHGPLWTDKLTRFVEVVLVADNSFYRKFGDKVEARCRAMVNIVNAMYRPLGVVVVLTDLIVWDDSDKIAVTNNHEDLLARFTAYRRKLLQDRPNLPNDNTVLLTRVDFVGSTVGYATVRGMCSKNSSVSVVQDKNDAVGIVAQTVAHEMGHNLGMQHDEDAKDCTCESSKCVMGETGSSAYNSSMGWSSCSKKYLAQSFSSAGFDCLKNVPTKIYPRPGCGNGVVESGEQCDCGPAEFCDNPCCDPDTCMLAVNATCASGACCDTEVGRAATCKPLPVGSLCRQSLSECDLPEFCAGDSEYCPADVFKRDGELCFDGLGHCHRGECGSHEQRCRTVWGPTTSSADEKCYKYNTHGSSNGNCGFRDSSLNELKKCSERNAPCGTLHCLPATSKPMLTGTYHYGYLGKCHYVLASMHIPSAFWLVPDGSSCGVNKMCVKQRCEDIAEPDGVSQCPNGCSGHGVCNSNNNCHCDPGFGPPDCSGFGFGGSYDSGHMEEPRMNPVLKAIIVMFFLLLAMVIIFCCMFDFLRRWWEKRGRSRVRSSVPCCASCIDSCCCFFMAKFTHWVVSAGPLGKEKHAVHRQVEAKEGGDRTTICQVDVDFNKDLSKTNTWGVADDKLVTDIVTITPKNSPDLRRKVQLPSDSPVLYHKSNEGLDRPTYLQSLSVDSGCVVDDEEVITKEPVSSQMSMTSLVSALKKFSPKSSKTPDREASQPKFPARKTSKTPEREIHRPPYVTQKSMPLSRFVVDPLAGNRNSRQGTPPPFDEPPPNYRRSVSTDVVSACGTKTPEARPRPPPHTLKPHKSEDNIHRAPTTKDNPFFPPDKVIGRPSHSKEVSSSENSSESLDGRRRQPATPKKTSPVRAAPPPPPPTQKKPKDSPKMPVLPPGARRPSPPAGPQRSGPSASLGGEARESSGLWRERQGPDSQDGDQLTRRLRGWRILRSHSRTVDHVGTF</sequence>
<keyword evidence="2 11" id="KW-0812">Transmembrane</keyword>
<dbReference type="CDD" id="cd04269">
    <property type="entry name" value="ZnMc_adamalysin_II_like"/>
    <property type="match status" value="1"/>
</dbReference>
<dbReference type="SMART" id="SM00608">
    <property type="entry name" value="ACR"/>
    <property type="match status" value="1"/>
</dbReference>
<feature type="domain" description="Peptidase M12B" evidence="14">
    <location>
        <begin position="233"/>
        <end position="432"/>
    </location>
</feature>
<keyword evidence="3 11" id="KW-1133">Transmembrane helix</keyword>
<dbReference type="SUPFAM" id="SSF55486">
    <property type="entry name" value="Metalloproteases ('zincins'), catalytic domain"/>
    <property type="match status" value="1"/>
</dbReference>
<evidence type="ECO:0000256" key="3">
    <source>
        <dbReference type="ARBA" id="ARBA00022989"/>
    </source>
</evidence>
<feature type="transmembrane region" description="Helical" evidence="11">
    <location>
        <begin position="725"/>
        <end position="747"/>
    </location>
</feature>
<evidence type="ECO:0000259" key="12">
    <source>
        <dbReference type="PROSITE" id="PS50026"/>
    </source>
</evidence>
<feature type="domain" description="EGF-like" evidence="12">
    <location>
        <begin position="669"/>
        <end position="701"/>
    </location>
</feature>
<evidence type="ECO:0000313" key="15">
    <source>
        <dbReference type="EMBL" id="ROT65086.1"/>
    </source>
</evidence>
<name>A0A3R7MLV1_PENVA</name>
<dbReference type="Gene3D" id="2.60.120.260">
    <property type="entry name" value="Galactose-binding domain-like"/>
    <property type="match status" value="1"/>
</dbReference>
<dbReference type="SMART" id="SM00050">
    <property type="entry name" value="DISIN"/>
    <property type="match status" value="1"/>
</dbReference>
<feature type="disulfide bond" evidence="8">
    <location>
        <begin position="673"/>
        <end position="683"/>
    </location>
</feature>
<feature type="compositionally biased region" description="Pro residues" evidence="10">
    <location>
        <begin position="1081"/>
        <end position="1090"/>
    </location>
</feature>
<dbReference type="InterPro" id="IPR006586">
    <property type="entry name" value="ADAM_Cys-rich"/>
</dbReference>
<dbReference type="InterPro" id="IPR000742">
    <property type="entry name" value="EGF"/>
</dbReference>
<keyword evidence="15" id="KW-0645">Protease</keyword>
<evidence type="ECO:0000256" key="5">
    <source>
        <dbReference type="ARBA" id="ARBA00023136"/>
    </source>
</evidence>
<feature type="domain" description="Disintegrin" evidence="13">
    <location>
        <begin position="438"/>
        <end position="531"/>
    </location>
</feature>
<feature type="region of interest" description="Disordered" evidence="10">
    <location>
        <begin position="916"/>
        <end position="1153"/>
    </location>
</feature>
<evidence type="ECO:0000256" key="11">
    <source>
        <dbReference type="SAM" id="Phobius"/>
    </source>
</evidence>
<dbReference type="Pfam" id="PF00200">
    <property type="entry name" value="Disintegrin"/>
    <property type="match status" value="1"/>
</dbReference>
<evidence type="ECO:0000256" key="2">
    <source>
        <dbReference type="ARBA" id="ARBA00022692"/>
    </source>
</evidence>
<evidence type="ECO:0000256" key="1">
    <source>
        <dbReference type="ARBA" id="ARBA00004167"/>
    </source>
</evidence>
<evidence type="ECO:0000256" key="7">
    <source>
        <dbReference type="PROSITE-ProRule" id="PRU00068"/>
    </source>
</evidence>
<reference evidence="15 16" key="2">
    <citation type="submission" date="2019-01" db="EMBL/GenBank/DDBJ databases">
        <title>The decoding of complex shrimp genome reveals the adaptation for benthos swimmer, frequently molting mechanism and breeding impact on genome.</title>
        <authorList>
            <person name="Sun Y."/>
            <person name="Gao Y."/>
            <person name="Yu Y."/>
        </authorList>
    </citation>
    <scope>NUCLEOTIDE SEQUENCE [LARGE SCALE GENOMIC DNA]</scope>
    <source>
        <tissue evidence="15">Muscle</tissue>
    </source>
</reference>
<dbReference type="PANTHER" id="PTHR11905">
    <property type="entry name" value="ADAM A DISINTEGRIN AND METALLOPROTEASE DOMAIN"/>
    <property type="match status" value="1"/>
</dbReference>
<protein>
    <submittedName>
        <fullName evidence="15">ADAM metalloprotease</fullName>
    </submittedName>
</protein>
<feature type="active site" evidence="9">
    <location>
        <position position="369"/>
    </location>
</feature>
<evidence type="ECO:0000256" key="6">
    <source>
        <dbReference type="ARBA" id="ARBA00023157"/>
    </source>
</evidence>
<dbReference type="GO" id="GO:0016020">
    <property type="term" value="C:membrane"/>
    <property type="evidence" value="ECO:0007669"/>
    <property type="project" value="UniProtKB-SubCell"/>
</dbReference>
<keyword evidence="9" id="KW-0479">Metal-binding</keyword>
<dbReference type="Pfam" id="PF01421">
    <property type="entry name" value="Reprolysin"/>
    <property type="match status" value="1"/>
</dbReference>
<dbReference type="Gene3D" id="3.40.390.10">
    <property type="entry name" value="Collagenase (Catalytic Domain)"/>
    <property type="match status" value="1"/>
</dbReference>
<feature type="disulfide bond" evidence="7">
    <location>
        <begin position="503"/>
        <end position="523"/>
    </location>
</feature>
<dbReference type="PANTHER" id="PTHR11905:SF159">
    <property type="entry name" value="ADAM METALLOPROTEASE"/>
    <property type="match status" value="1"/>
</dbReference>
<feature type="compositionally biased region" description="Pro residues" evidence="10">
    <location>
        <begin position="978"/>
        <end position="988"/>
    </location>
</feature>
<dbReference type="PROSITE" id="PS50026">
    <property type="entry name" value="EGF_3"/>
    <property type="match status" value="1"/>
</dbReference>
<evidence type="ECO:0000259" key="13">
    <source>
        <dbReference type="PROSITE" id="PS50214"/>
    </source>
</evidence>
<evidence type="ECO:0000313" key="16">
    <source>
        <dbReference type="Proteomes" id="UP000283509"/>
    </source>
</evidence>
<dbReference type="Gene3D" id="4.10.70.10">
    <property type="entry name" value="Disintegrin domain"/>
    <property type="match status" value="1"/>
</dbReference>
<evidence type="ECO:0000256" key="9">
    <source>
        <dbReference type="PROSITE-ProRule" id="PRU00276"/>
    </source>
</evidence>
<dbReference type="Proteomes" id="UP000283509">
    <property type="component" value="Unassembled WGS sequence"/>
</dbReference>
<keyword evidence="16" id="KW-1185">Reference proteome</keyword>
<keyword evidence="8" id="KW-0245">EGF-like domain</keyword>
<organism evidence="15 16">
    <name type="scientific">Penaeus vannamei</name>
    <name type="common">Whiteleg shrimp</name>
    <name type="synonym">Litopenaeus vannamei</name>
    <dbReference type="NCBI Taxonomy" id="6689"/>
    <lineage>
        <taxon>Eukaryota</taxon>
        <taxon>Metazoa</taxon>
        <taxon>Ecdysozoa</taxon>
        <taxon>Arthropoda</taxon>
        <taxon>Crustacea</taxon>
        <taxon>Multicrustacea</taxon>
        <taxon>Malacostraca</taxon>
        <taxon>Eumalacostraca</taxon>
        <taxon>Eucarida</taxon>
        <taxon>Decapoda</taxon>
        <taxon>Dendrobranchiata</taxon>
        <taxon>Penaeoidea</taxon>
        <taxon>Penaeidae</taxon>
        <taxon>Penaeus</taxon>
    </lineage>
</organism>
<dbReference type="PROSITE" id="PS50215">
    <property type="entry name" value="ADAM_MEPRO"/>
    <property type="match status" value="1"/>
</dbReference>
<dbReference type="GO" id="GO:0046872">
    <property type="term" value="F:metal ion binding"/>
    <property type="evidence" value="ECO:0007669"/>
    <property type="project" value="UniProtKB-KW"/>
</dbReference>
<dbReference type="FunFam" id="3.40.390.10:FF:000002">
    <property type="entry name" value="Disintegrin and metalloproteinase domain-containing protein 22"/>
    <property type="match status" value="1"/>
</dbReference>
<gene>
    <name evidence="15" type="ORF">C7M84_016947</name>
</gene>
<dbReference type="Pfam" id="PF08516">
    <property type="entry name" value="ADAM_CR"/>
    <property type="match status" value="1"/>
</dbReference>
<feature type="compositionally biased region" description="Basic and acidic residues" evidence="10">
    <location>
        <begin position="1127"/>
        <end position="1140"/>
    </location>
</feature>
<dbReference type="InterPro" id="IPR001762">
    <property type="entry name" value="Disintegrin_dom"/>
</dbReference>
<evidence type="ECO:0000256" key="4">
    <source>
        <dbReference type="ARBA" id="ARBA00023049"/>
    </source>
</evidence>
<proteinExistence type="predicted"/>
<keyword evidence="5 11" id="KW-0472">Membrane</keyword>
<dbReference type="InterPro" id="IPR036436">
    <property type="entry name" value="Disintegrin_dom_sf"/>
</dbReference>
<dbReference type="AlphaFoldDB" id="A0A3R7MLV1"/>
<feature type="disulfide bond" evidence="9">
    <location>
        <begin position="387"/>
        <end position="392"/>
    </location>
</feature>
<evidence type="ECO:0000259" key="14">
    <source>
        <dbReference type="PROSITE" id="PS50215"/>
    </source>
</evidence>
<evidence type="ECO:0000256" key="8">
    <source>
        <dbReference type="PROSITE-ProRule" id="PRU00076"/>
    </source>
</evidence>
<dbReference type="InterPro" id="IPR001590">
    <property type="entry name" value="Peptidase_M12B"/>
</dbReference>
<dbReference type="InterPro" id="IPR034027">
    <property type="entry name" value="Reprolysin_adamalysin"/>
</dbReference>
<comment type="caution">
    <text evidence="8">Lacks conserved residue(s) required for the propagation of feature annotation.</text>
</comment>
<evidence type="ECO:0000256" key="10">
    <source>
        <dbReference type="SAM" id="MobiDB-lite"/>
    </source>
</evidence>
<dbReference type="OrthoDB" id="5951731at2759"/>
<dbReference type="PROSITE" id="PS50214">
    <property type="entry name" value="DISINTEGRIN_2"/>
    <property type="match status" value="1"/>
</dbReference>
<comment type="subcellular location">
    <subcellularLocation>
        <location evidence="1">Membrane</location>
        <topology evidence="1">Single-pass membrane protein</topology>
    </subcellularLocation>
</comment>
<comment type="caution">
    <text evidence="15">The sequence shown here is derived from an EMBL/GenBank/DDBJ whole genome shotgun (WGS) entry which is preliminary data.</text>
</comment>
<keyword evidence="4 15" id="KW-0378">Hydrolase</keyword>